<dbReference type="Pfam" id="PF01933">
    <property type="entry name" value="CofD"/>
    <property type="match status" value="1"/>
</dbReference>
<dbReference type="HAMAP" id="MF_01257">
    <property type="entry name" value="CofD"/>
    <property type="match status" value="1"/>
</dbReference>
<dbReference type="GO" id="GO:0000287">
    <property type="term" value="F:magnesium ion binding"/>
    <property type="evidence" value="ECO:0007669"/>
    <property type="project" value="InterPro"/>
</dbReference>
<reference evidence="3" key="1">
    <citation type="submission" date="2020-05" db="EMBL/GenBank/DDBJ databases">
        <authorList>
            <person name="Chiriac C."/>
            <person name="Salcher M."/>
            <person name="Ghai R."/>
            <person name="Kavagutti S V."/>
        </authorList>
    </citation>
    <scope>NUCLEOTIDE SEQUENCE</scope>
</reference>
<keyword evidence="1" id="KW-0808">Transferase</keyword>
<dbReference type="CDD" id="cd07186">
    <property type="entry name" value="CofD_like"/>
    <property type="match status" value="1"/>
</dbReference>
<protein>
    <submittedName>
        <fullName evidence="3">Unannotated protein</fullName>
    </submittedName>
</protein>
<dbReference type="InterPro" id="IPR038136">
    <property type="entry name" value="CofD-like_dom_sf"/>
</dbReference>
<accession>A0A6J6ZVE7</accession>
<dbReference type="Gene3D" id="3.40.50.10680">
    <property type="entry name" value="CofD-like domains"/>
    <property type="match status" value="1"/>
</dbReference>
<dbReference type="InterPro" id="IPR002882">
    <property type="entry name" value="CofD"/>
</dbReference>
<dbReference type="SUPFAM" id="SSF142338">
    <property type="entry name" value="CofD-like"/>
    <property type="match status" value="1"/>
</dbReference>
<evidence type="ECO:0000256" key="1">
    <source>
        <dbReference type="ARBA" id="ARBA00022679"/>
    </source>
</evidence>
<name>A0A6J6ZVE7_9ZZZZ</name>
<dbReference type="NCBIfam" id="TIGR01819">
    <property type="entry name" value="F420_cofD"/>
    <property type="match status" value="1"/>
</dbReference>
<dbReference type="EMBL" id="CAFAAQ010000250">
    <property type="protein sequence ID" value="CAB4824485.1"/>
    <property type="molecule type" value="Genomic_DNA"/>
</dbReference>
<evidence type="ECO:0000256" key="2">
    <source>
        <dbReference type="ARBA" id="ARBA00022842"/>
    </source>
</evidence>
<proteinExistence type="inferred from homology"/>
<dbReference type="PANTHER" id="PTHR43007">
    <property type="entry name" value="2-PHOSPHO-L-LACTATE TRANSFERASE"/>
    <property type="match status" value="1"/>
</dbReference>
<evidence type="ECO:0000313" key="3">
    <source>
        <dbReference type="EMBL" id="CAB4824485.1"/>
    </source>
</evidence>
<dbReference type="AlphaFoldDB" id="A0A6J6ZVE7"/>
<dbReference type="InterPro" id="IPR010115">
    <property type="entry name" value="FbiA/CofD"/>
</dbReference>
<dbReference type="GO" id="GO:0043743">
    <property type="term" value="F:LPPG:FO 2-phospho-L-lactate transferase activity"/>
    <property type="evidence" value="ECO:0007669"/>
    <property type="project" value="InterPro"/>
</dbReference>
<gene>
    <name evidence="3" type="ORF">UFOPK3046_01923</name>
</gene>
<organism evidence="3">
    <name type="scientific">freshwater metagenome</name>
    <dbReference type="NCBI Taxonomy" id="449393"/>
    <lineage>
        <taxon>unclassified sequences</taxon>
        <taxon>metagenomes</taxon>
        <taxon>ecological metagenomes</taxon>
    </lineage>
</organism>
<keyword evidence="2" id="KW-0460">Magnesium</keyword>
<dbReference type="Gene3D" id="1.10.8.240">
    <property type="entry name" value="CofD-like domain"/>
    <property type="match status" value="1"/>
</dbReference>
<sequence>MATQVAVLAGGVGAAKFLRGLIAVVPQSQVTAVVNVGDDTVLHGLMVSPDIDTITYTLAEAVNPATGWGLVGETWQAIEQVRRYALSNGISETDAAGNDAAGWFALGDRDLGTHLYRTSRRRAGATLTQVTAEICNTWGLELKLLPVTDDALSTEVRTADGRELSFQEYFVREHHEVAVSQIRFAGADAAQPGPDVLSSLARADLICIAPSNPIVSIDPVLAVQGVRAAVTAARERTVAISPIVGGAALKGPADRLLRELGHEVSVVGIARYYAEFASTLVIDTVDRHLADQVEAVGMRCIVAPTVMTDRAAAAELAAGCIDAIITR</sequence>
<dbReference type="PANTHER" id="PTHR43007:SF1">
    <property type="entry name" value="2-PHOSPHO-L-LACTATE TRANSFERASE"/>
    <property type="match status" value="1"/>
</dbReference>